<evidence type="ECO:0000256" key="2">
    <source>
        <dbReference type="ARBA" id="ARBA00022467"/>
    </source>
</evidence>
<feature type="region of interest" description="Disordered" evidence="6">
    <location>
        <begin position="3200"/>
        <end position="3233"/>
    </location>
</feature>
<feature type="coiled-coil region" evidence="5">
    <location>
        <begin position="1477"/>
        <end position="1511"/>
    </location>
</feature>
<comment type="caution">
    <text evidence="9">The sequence shown here is derived from an EMBL/GenBank/DDBJ whole genome shotgun (WGS) entry which is preliminary data.</text>
</comment>
<dbReference type="SMART" id="SM00150">
    <property type="entry name" value="SPEC"/>
    <property type="match status" value="9"/>
</dbReference>
<feature type="coiled-coil region" evidence="5">
    <location>
        <begin position="1687"/>
        <end position="1714"/>
    </location>
</feature>
<comment type="similarity">
    <text evidence="1">Belongs to the spectrin family.</text>
</comment>
<feature type="domain" description="Calponin-homology (CH)" evidence="8">
    <location>
        <begin position="1"/>
        <end position="143"/>
    </location>
</feature>
<feature type="region of interest" description="Disordered" evidence="6">
    <location>
        <begin position="1077"/>
        <end position="1096"/>
    </location>
</feature>
<dbReference type="SUPFAM" id="SSF46966">
    <property type="entry name" value="Spectrin repeat"/>
    <property type="match status" value="9"/>
</dbReference>
<dbReference type="InterPro" id="IPR011993">
    <property type="entry name" value="PH-like_dom_sf"/>
</dbReference>
<keyword evidence="2" id="KW-0117">Actin capping</keyword>
<dbReference type="GO" id="GO:0016020">
    <property type="term" value="C:membrane"/>
    <property type="evidence" value="ECO:0007669"/>
    <property type="project" value="UniProtKB-ARBA"/>
</dbReference>
<dbReference type="GO" id="GO:0051693">
    <property type="term" value="P:actin filament capping"/>
    <property type="evidence" value="ECO:0007669"/>
    <property type="project" value="UniProtKB-KW"/>
</dbReference>
<feature type="compositionally biased region" description="Basic residues" evidence="6">
    <location>
        <begin position="3318"/>
        <end position="3334"/>
    </location>
</feature>
<sequence>MQKMLFTKWINAQLGVDLSSVDDICGSWSPGSSKVGSKELRLPYYNQVARLWGLSEYLFVQELYEDLRDGRILIRLLELLSGQYLSKPNPGHTRIHQMENVNKALRFLYAQGAHLENLGAQDIVDGNPSLTLGLVWTIILHFQVQTVMVSESDKTGEIRHAKDALLLWCQLKTAGYPQIYPCIVDAGHLTLTSIWNSLRVCCYLNQLVGIVSGKTNQLMVMSFLVEIVDFTSSWRDGLAFCALLHRHYPQLIDFDHLTKMHSEPLERFEIAFSQAADNLGIPKLIEPIDLISGWWADEWCILTIVVTWYRWLNDSQCTQRSANRLNHVLNQCILLHRLATRYLIRMHRWLQWAHVSTDRLNETRRHLSEYGQTEQTNEDSETCIRLELQKLTKWRQVDVTEKMIERSQLEFTLHKVQTSQLAASQFLFVPPEGYGINDVYRTWDELISVEHACHLTIMNELTRQANQKHFIQRFDRKLGSYIHWLEENEHILLVAEQTDAVTFRTDMEPIVSFINRKHNLWSAVYQLSEFVQFPVWLNKITTVQRKHAAWIADTEAYSQIRLKRLNSLASELENRPWSMETCDRLRQWRVLSRRWEQLEAHMRLRAKTLEHVEHWYHLLAEIRDLFGQLSTHLTELKQTVQSEQVSSVEMILAKCKQDLESLSHWQSMLKLSLNSVLEGAVSQPNWIVLLDLRNLLAQCHDWVAGICSCLNKDVEKLQQWNSQKLRALQILDDIRNELSWLQDQQGICKLPSTSVLAITARGRFDCAVFRALCNRRRIMFNELEQRYGVRLHDSLVDVSIQPFECYLQQVIDPDYSKSEQDVYSEINVFLEGPSMSFRTSDTHINMKEERMSLATIKTSSTRTVTACIREDIENLNRNFQYLLNDADKEEQLTKEINLTETGKNYENGTHIPGLSWINKEEIDKLNGQLLQMCDELNTKVNQFAQQLSHYSIQLHVLQKIIEQNLVLDELDVWLNQTFTNLDISGIHEHFDRFSHWIPETEVSFSPQEDPIHSIVLTMDREITLNSELSKLDHAIKQFLQFPVTLGKVKQQIHAFLPSRPALRFGNELDLINWHTNDSSDQISSNSSSTTSSDQLQHEPVLDMDRLTQVHTAFNLNSKDVGSSQKTENYVHIVKTEQPGENELSEDYEDSKQFVEVPSSFKTHSESETEKFIQVHVVMKTTSDSTSNDTWSAEPNETNRPLTPPPSPENMDLNLLLCPNIQPLPWILVERANALDEKADDYLKTCLKHQKLLQIKRAAILLQNKIASMESWIENKKLILASLSCQLSPRAQGTLPVLTEEPADEEDVICSSFTIISEPKLPMQTYKFTLFDKHLRSQASYQLDAITELNGQLVENLSQLKNTQDYNELLHFIDQRLGAASSEQENTDETDFVWETEGQSVEASGSVDREITQFSTVELIRKEWDTILGASNARKARFEIASSLNIFYETLVKTNEWIANKFKVLLSTDELGTDLNSLIHLQRKLLGWESDLQLLEEQVQSLRSHSNDLKTALQAEAPGRRDLRLMSDEWLTAVQVGQLTTEVEQNWTRLQMALADRQEKLLVSAELQQFLQNRAVIHKVDGRKLTKSLDDNQLWLRHMQSLVATNDQPQTLTEARNLLNEHAKWKTELESKREEFAQLIEYGRCITSGETDIHYAELDQRLDRLESGWTDLVQIWLYRQKMLEENVVEQQHASVEELEKQLRKFNEISEQLKASSNALQTVCQSGTQLVFKRVRSMEKIQQHVIQLRTRYEGLCNEAADRRQFVLRMLTLKNTIQEMDLLEEWFIEKAELIEEVDRQQADSDRFQSVVDSADWKDAHRAHVAKQYAQLRMLESELKANHARVEAVFQNAHDTVAQHPQLTDPLQVHLDELSSRWKGLQSLMQTRLEKMMKLHRAIIFQDGCTKMEAWLDKFSNCLHADMSHLGVELDLPSQKRTNEQSIQISLPVTLHPACQTLHEVNTQLSLTTTQVDEAETKQKLLEELKEHAEILYKSAKCETVEQTNQDWTDLVDSLQKRYWVVHTFIHNVYAQLMAQNHCHQLLRDLQAEQMWTREKSLLAENQDVGRSLITVNQLIRRHRLLVKEVASRNKRTELILKEADMLLSQCPGHSDVLRAGSNASNSERKQISGESQMVELCTDEGIPFQIPSRILDELYQISLDLRNDLNNLDCLLNKRSQLLDVGHLCFNHHWTYGELRSWLQETEDLIMLESRASRDTATAKAELRIHANVEFRVNGLLAQSVRNFNAQTADLLRQTKEESANLSDQLAQIKRNVLNLEHNRSSVVVEPPVSSRKREIRARIKQLDKRARVLQLIQATIDKQYAGLRDVCVEKRQRLEELLALNLVYDEVSDVESWLNQQVAVAALSETGRDLAECLKLLEQFARIASDVLGELLTDMLPQLGYDLATFPELQVAIACLQEGCNCGAGGARRVERAVNFCRELIRKRHSDAPQVAIWEDRLTETWCDLTELMESRLQQLIAKAHCYIYLLRCSELEKLLQNKASQIPEVTSKEPEVITQQISYQTALEQDIQALEIRVQWVIRTASRLLPLYAGKWSQRLTRPRDKLTTLVDNINLRMKNRRKRLQEALALHKWLTSVNELVRWINLIHSQLDEVMRVIYEQCTSGHSASHQSLIELIKVQIILTTHCRSEMNAREDKVEGCLRDGQLLHEVFLQESMSSQVPAERTGQLMAPKIVIHSDWGADTPNVEVEYAETDEHADWHPTNELEGDSELEPRIHGKQSQGTSSGWTTRPSSGTESHTTTTTTTTEADDLPSLDMETQRDNARPSEEICSSSTRSTNQLLHSPTSSNPSDEDTVTRDTLNLKGTEKHVPDLIVCESSVLEEESRRHSEQPQNVCNQIKSNMIDLVLNWTELHKHCNQVFQDLHLHLSAVTFATEAYAAEQWLELHEPDLRSTELGDSIKATTALLLRHETLEHNLAMQADRFERLRRPTQLELVKVHGHPFGELMDLSGTNKLVFLDQSHAIWSTTAENLKIRLLSQYDLSSSKISGQFSHGKAGVGLVSDTLESSSLSPDATDLKSHIPSIEFIDDHLNRKHEWQTETVRARDRCWYELYVVLQMSVRQLLVYRSKAHYQKDNPNTGTFRNESGIYILPELVHVSLALDYAKRPHVFRLRVKSSGARYLFQASNQEILEKWLGYFSQLADCPSQHWASMKITMSSSSDKPDNTLPIHCSTFETMVTEEVEKNDGDKHDSLKELHSSTHQPVSPSREGYHSPGPRFNFKTFNPKLVFRWLKAKQQTESVPITRSVTTDLLHSVGHPAHFRMESEHERSEPIRRRSHFRSLSRTMPTHLRCSVKQGYSFGKRSKRSSRKRNISHRSSRHDASWPNNQALDSSTSDSSEAEDEI</sequence>
<keyword evidence="10" id="KW-1185">Reference proteome</keyword>
<dbReference type="SUPFAM" id="SSF50729">
    <property type="entry name" value="PH domain-like"/>
    <property type="match status" value="1"/>
</dbReference>
<dbReference type="Gene3D" id="1.10.418.10">
    <property type="entry name" value="Calponin-like domain"/>
    <property type="match status" value="2"/>
</dbReference>
<dbReference type="PROSITE" id="PS50003">
    <property type="entry name" value="PH_DOMAIN"/>
    <property type="match status" value="1"/>
</dbReference>
<dbReference type="PROSITE" id="PS50021">
    <property type="entry name" value="CH"/>
    <property type="match status" value="2"/>
</dbReference>
<dbReference type="SUPFAM" id="SSF47576">
    <property type="entry name" value="Calponin-homology domain, CH-domain"/>
    <property type="match status" value="1"/>
</dbReference>
<dbReference type="PROSITE" id="PS00020">
    <property type="entry name" value="ACTININ_2"/>
    <property type="match status" value="1"/>
</dbReference>
<dbReference type="Pfam" id="PF00435">
    <property type="entry name" value="Spectrin"/>
    <property type="match status" value="4"/>
</dbReference>
<evidence type="ECO:0000256" key="5">
    <source>
        <dbReference type="SAM" id="Coils"/>
    </source>
</evidence>
<dbReference type="Pfam" id="PF00307">
    <property type="entry name" value="CH"/>
    <property type="match status" value="2"/>
</dbReference>
<feature type="coiled-coil region" evidence="5">
    <location>
        <begin position="1968"/>
        <end position="2014"/>
    </location>
</feature>
<dbReference type="InterPro" id="IPR018159">
    <property type="entry name" value="Spectrin/alpha-actinin"/>
</dbReference>
<dbReference type="SMART" id="SM00033">
    <property type="entry name" value="CH"/>
    <property type="match status" value="2"/>
</dbReference>
<keyword evidence="3" id="KW-0677">Repeat</keyword>
<feature type="compositionally biased region" description="Low complexity" evidence="6">
    <location>
        <begin position="1182"/>
        <end position="1191"/>
    </location>
</feature>
<evidence type="ECO:0000259" key="7">
    <source>
        <dbReference type="PROSITE" id="PS50003"/>
    </source>
</evidence>
<evidence type="ECO:0000256" key="3">
    <source>
        <dbReference type="ARBA" id="ARBA00022737"/>
    </source>
</evidence>
<protein>
    <recommendedName>
        <fullName evidence="11">Dystrophin</fullName>
    </recommendedName>
</protein>
<evidence type="ECO:0000259" key="8">
    <source>
        <dbReference type="PROSITE" id="PS50021"/>
    </source>
</evidence>
<dbReference type="InterPro" id="IPR002017">
    <property type="entry name" value="Spectrin_repeat"/>
</dbReference>
<gene>
    <name evidence="9" type="ORF">EG68_01292</name>
</gene>
<reference evidence="9" key="1">
    <citation type="submission" date="2019-07" db="EMBL/GenBank/DDBJ databases">
        <title>Annotation for the trematode Paragonimus miyazaki's.</title>
        <authorList>
            <person name="Choi Y.-J."/>
        </authorList>
    </citation>
    <scope>NUCLEOTIDE SEQUENCE</scope>
    <source>
        <strain evidence="9">Japan</strain>
    </source>
</reference>
<organism evidence="9 10">
    <name type="scientific">Paragonimus skrjabini miyazakii</name>
    <dbReference type="NCBI Taxonomy" id="59628"/>
    <lineage>
        <taxon>Eukaryota</taxon>
        <taxon>Metazoa</taxon>
        <taxon>Spiralia</taxon>
        <taxon>Lophotrochozoa</taxon>
        <taxon>Platyhelminthes</taxon>
        <taxon>Trematoda</taxon>
        <taxon>Digenea</taxon>
        <taxon>Plagiorchiida</taxon>
        <taxon>Troglotremata</taxon>
        <taxon>Troglotrematidae</taxon>
        <taxon>Paragonimus</taxon>
    </lineage>
</organism>
<dbReference type="GO" id="GO:0003779">
    <property type="term" value="F:actin binding"/>
    <property type="evidence" value="ECO:0007669"/>
    <property type="project" value="UniProtKB-KW"/>
</dbReference>
<evidence type="ECO:0000313" key="10">
    <source>
        <dbReference type="Proteomes" id="UP000822476"/>
    </source>
</evidence>
<feature type="compositionally biased region" description="Basic and acidic residues" evidence="6">
    <location>
        <begin position="3200"/>
        <end position="3214"/>
    </location>
</feature>
<accession>A0A8S9Z601</accession>
<name>A0A8S9Z601_9TREM</name>
<feature type="domain" description="PH" evidence="7">
    <location>
        <begin position="3040"/>
        <end position="3159"/>
    </location>
</feature>
<dbReference type="InterPro" id="IPR041681">
    <property type="entry name" value="PH_9"/>
</dbReference>
<dbReference type="OrthoDB" id="10017054at2759"/>
<feature type="compositionally biased region" description="Low complexity" evidence="6">
    <location>
        <begin position="1077"/>
        <end position="1094"/>
    </location>
</feature>
<feature type="compositionally biased region" description="Basic and acidic residues" evidence="6">
    <location>
        <begin position="3277"/>
        <end position="3290"/>
    </location>
</feature>
<dbReference type="Pfam" id="PF15410">
    <property type="entry name" value="PH_9"/>
    <property type="match status" value="1"/>
</dbReference>
<keyword evidence="5" id="KW-0175">Coiled coil</keyword>
<evidence type="ECO:0000313" key="9">
    <source>
        <dbReference type="EMBL" id="KAF7262332.1"/>
    </source>
</evidence>
<feature type="region of interest" description="Disordered" evidence="6">
    <location>
        <begin position="2711"/>
        <end position="2813"/>
    </location>
</feature>
<evidence type="ECO:0000256" key="6">
    <source>
        <dbReference type="SAM" id="MobiDB-lite"/>
    </source>
</evidence>
<feature type="region of interest" description="Disordered" evidence="6">
    <location>
        <begin position="3274"/>
        <end position="3303"/>
    </location>
</feature>
<dbReference type="PANTHER" id="PTHR11915">
    <property type="entry name" value="SPECTRIN/FILAMIN RELATED CYTOSKELETAL PROTEIN"/>
    <property type="match status" value="1"/>
</dbReference>
<feature type="domain" description="Calponin-homology (CH)" evidence="8">
    <location>
        <begin position="205"/>
        <end position="313"/>
    </location>
</feature>
<feature type="compositionally biased region" description="Basic and acidic residues" evidence="6">
    <location>
        <begin position="2774"/>
        <end position="2784"/>
    </location>
</feature>
<dbReference type="InterPro" id="IPR001849">
    <property type="entry name" value="PH_domain"/>
</dbReference>
<keyword evidence="4" id="KW-0009">Actin-binding</keyword>
<dbReference type="EMBL" id="JTDE01000100">
    <property type="protein sequence ID" value="KAF7262332.1"/>
    <property type="molecule type" value="Genomic_DNA"/>
</dbReference>
<dbReference type="FunFam" id="1.10.418.10:FF:000089">
    <property type="entry name" value="Spectrin beta chain"/>
    <property type="match status" value="1"/>
</dbReference>
<evidence type="ECO:0000256" key="4">
    <source>
        <dbReference type="ARBA" id="ARBA00023203"/>
    </source>
</evidence>
<dbReference type="CDD" id="cd00176">
    <property type="entry name" value="SPEC"/>
    <property type="match status" value="3"/>
</dbReference>
<dbReference type="Gene3D" id="1.20.58.60">
    <property type="match status" value="10"/>
</dbReference>
<feature type="region of interest" description="Disordered" evidence="6">
    <location>
        <begin position="3316"/>
        <end position="3360"/>
    </location>
</feature>
<dbReference type="Proteomes" id="UP000822476">
    <property type="component" value="Unassembled WGS sequence"/>
</dbReference>
<feature type="compositionally biased region" description="Polar residues" evidence="6">
    <location>
        <begin position="2735"/>
        <end position="2755"/>
    </location>
</feature>
<evidence type="ECO:0008006" key="11">
    <source>
        <dbReference type="Google" id="ProtNLM"/>
    </source>
</evidence>
<feature type="region of interest" description="Disordered" evidence="6">
    <location>
        <begin position="1182"/>
        <end position="1204"/>
    </location>
</feature>
<dbReference type="Gene3D" id="2.30.29.30">
    <property type="entry name" value="Pleckstrin-homology domain (PH domain)/Phosphotyrosine-binding domain (PTB)"/>
    <property type="match status" value="1"/>
</dbReference>
<proteinExistence type="inferred from homology"/>
<evidence type="ECO:0000256" key="1">
    <source>
        <dbReference type="ARBA" id="ARBA00006826"/>
    </source>
</evidence>
<feature type="compositionally biased region" description="Polar residues" evidence="6">
    <location>
        <begin position="2786"/>
        <end position="2806"/>
    </location>
</feature>
<feature type="compositionally biased region" description="Basic and acidic residues" evidence="6">
    <location>
        <begin position="2711"/>
        <end position="2720"/>
    </location>
</feature>
<dbReference type="InterPro" id="IPR036872">
    <property type="entry name" value="CH_dom_sf"/>
</dbReference>
<dbReference type="InterPro" id="IPR001589">
    <property type="entry name" value="Actinin_actin-bd_CS"/>
</dbReference>
<dbReference type="InterPro" id="IPR001715">
    <property type="entry name" value="CH_dom"/>
</dbReference>
<feature type="coiled-coil region" evidence="5">
    <location>
        <begin position="2249"/>
        <end position="2276"/>
    </location>
</feature>